<sequence>MAAEEDATLELYGCSCDECARKALLLQRLEAGEELPMGATNGQQQPRAEVLREELISHSRLAKLAPQDNATGDRLAIRKPNPKRPWLTYDPDALLPNPFDSFLLGGGCPTIVWPSANSIKERSKLTIEISLFYVVGCRRSGMTVVAELMSRYTGVVFVNEPRQLWIPLLPAMDIWSVAAPARDGRLYFAPHEALMRTASGQLIAQVLMDAYTNIAEPATSPAMPGSQTKREAVVVEKFQEHCFRLPFLAELSQKHGPGRCSFLHIIRDGVDVARSIASSADAASWYGVKGEWKWKCLREIILPSTGEPSEGRRASPPLPHCVLDLGPEFVAFLEMPRTDERCRFSRGLVEWAASILAARHGGQEAQDCVYKEMHYKDLMSNPAVALVSMLDHLDLEPSAAARQCARQTLTMKPSRSFNTAEREVLLAAQGSKVEKLLKEMGRELPF</sequence>
<dbReference type="AlphaFoldDB" id="A0A7S1LNB5"/>
<protein>
    <submittedName>
        <fullName evidence="1">Uncharacterized protein</fullName>
    </submittedName>
</protein>
<gene>
    <name evidence="1" type="ORF">ACAT0790_LOCUS11403</name>
</gene>
<organism evidence="1">
    <name type="scientific">Alexandrium catenella</name>
    <name type="common">Red tide dinoflagellate</name>
    <name type="synonym">Gonyaulax catenella</name>
    <dbReference type="NCBI Taxonomy" id="2925"/>
    <lineage>
        <taxon>Eukaryota</taxon>
        <taxon>Sar</taxon>
        <taxon>Alveolata</taxon>
        <taxon>Dinophyceae</taxon>
        <taxon>Gonyaulacales</taxon>
        <taxon>Pyrocystaceae</taxon>
        <taxon>Alexandrium</taxon>
    </lineage>
</organism>
<reference evidence="1" key="1">
    <citation type="submission" date="2021-01" db="EMBL/GenBank/DDBJ databases">
        <authorList>
            <person name="Corre E."/>
            <person name="Pelletier E."/>
            <person name="Niang G."/>
            <person name="Scheremetjew M."/>
            <person name="Finn R."/>
            <person name="Kale V."/>
            <person name="Holt S."/>
            <person name="Cochrane G."/>
            <person name="Meng A."/>
            <person name="Brown T."/>
            <person name="Cohen L."/>
        </authorList>
    </citation>
    <scope>NUCLEOTIDE SEQUENCE</scope>
    <source>
        <strain evidence="1">OF101</strain>
    </source>
</reference>
<accession>A0A7S1LNB5</accession>
<evidence type="ECO:0000313" key="1">
    <source>
        <dbReference type="EMBL" id="CAD9109013.1"/>
    </source>
</evidence>
<name>A0A7S1LNB5_ALECA</name>
<dbReference type="InterPro" id="IPR027417">
    <property type="entry name" value="P-loop_NTPase"/>
</dbReference>
<proteinExistence type="predicted"/>
<dbReference type="SUPFAM" id="SSF52540">
    <property type="entry name" value="P-loop containing nucleoside triphosphate hydrolases"/>
    <property type="match status" value="1"/>
</dbReference>
<dbReference type="Gene3D" id="3.40.50.300">
    <property type="entry name" value="P-loop containing nucleotide triphosphate hydrolases"/>
    <property type="match status" value="1"/>
</dbReference>
<dbReference type="EMBL" id="HBGE01019065">
    <property type="protein sequence ID" value="CAD9109013.1"/>
    <property type="molecule type" value="Transcribed_RNA"/>
</dbReference>